<dbReference type="SUPFAM" id="SSF110069">
    <property type="entry name" value="ApaG-like"/>
    <property type="match status" value="1"/>
</dbReference>
<sequence length="128" mass="14669">MITKVTKGVKISVKTNYEGSFYRKNKLSYAFTYEITIENNSDRMIQIDSRFWKIFDVSKGYEYIEGDGIVGKQPILLPNDVHSYQSGCVLSSAMGSMEGNYLVEDLIDKEQFKVVIPRFQLIAPFSMN</sequence>
<dbReference type="PANTHER" id="PTHR14289:SF16">
    <property type="entry name" value="POLYMERASE DELTA-INTERACTING PROTEIN 2"/>
    <property type="match status" value="1"/>
</dbReference>
<dbReference type="InterPro" id="IPR036767">
    <property type="entry name" value="ApaG_sf"/>
</dbReference>
<accession>A0A7K1GI85</accession>
<dbReference type="Pfam" id="PF04379">
    <property type="entry name" value="DUF525"/>
    <property type="match status" value="1"/>
</dbReference>
<dbReference type="GO" id="GO:0070987">
    <property type="term" value="P:error-free translesion synthesis"/>
    <property type="evidence" value="ECO:0007669"/>
    <property type="project" value="TreeGrafter"/>
</dbReference>
<dbReference type="RefSeq" id="WP_155034550.1">
    <property type="nucleotide sequence ID" value="NZ_JAYMMG010000001.1"/>
</dbReference>
<dbReference type="Proteomes" id="UP000488936">
    <property type="component" value="Unassembled WGS sequence"/>
</dbReference>
<evidence type="ECO:0000259" key="1">
    <source>
        <dbReference type="PROSITE" id="PS51087"/>
    </source>
</evidence>
<reference evidence="2 3" key="1">
    <citation type="journal article" date="2006" name="Int. J. Syst. Evol. Microbiol.">
        <title>Myroides pelagicus sp. nov., isolated from seawater in Thailand.</title>
        <authorList>
            <person name="Yoon J."/>
            <person name="Maneerat S."/>
            <person name="Kawai F."/>
            <person name="Yokota A."/>
        </authorList>
    </citation>
    <scope>NUCLEOTIDE SEQUENCE [LARGE SCALE GENOMIC DNA]</scope>
    <source>
        <strain evidence="2 3">SM1T</strain>
    </source>
</reference>
<dbReference type="NCBIfam" id="NF003967">
    <property type="entry name" value="PRK05461.1"/>
    <property type="match status" value="1"/>
</dbReference>
<protein>
    <submittedName>
        <fullName evidence="2">Co2+/Mg2+ efflux protein ApaG</fullName>
    </submittedName>
</protein>
<name>A0A7K1GI85_9FLAO</name>
<organism evidence="2 3">
    <name type="scientific">Myroides pelagicus</name>
    <dbReference type="NCBI Taxonomy" id="270914"/>
    <lineage>
        <taxon>Bacteria</taxon>
        <taxon>Pseudomonadati</taxon>
        <taxon>Bacteroidota</taxon>
        <taxon>Flavobacteriia</taxon>
        <taxon>Flavobacteriales</taxon>
        <taxon>Flavobacteriaceae</taxon>
        <taxon>Myroides</taxon>
    </lineage>
</organism>
<evidence type="ECO:0000313" key="3">
    <source>
        <dbReference type="Proteomes" id="UP000488936"/>
    </source>
</evidence>
<evidence type="ECO:0000313" key="2">
    <source>
        <dbReference type="EMBL" id="MTH28558.1"/>
    </source>
</evidence>
<dbReference type="PROSITE" id="PS51087">
    <property type="entry name" value="APAG"/>
    <property type="match status" value="1"/>
</dbReference>
<gene>
    <name evidence="2" type="primary">apaG</name>
    <name evidence="2" type="ORF">GJV77_01270</name>
</gene>
<dbReference type="OrthoDB" id="9795226at2"/>
<feature type="domain" description="ApaG" evidence="1">
    <location>
        <begin position="3"/>
        <end position="128"/>
    </location>
</feature>
<comment type="caution">
    <text evidence="2">The sequence shown here is derived from an EMBL/GenBank/DDBJ whole genome shotgun (WGS) entry which is preliminary data.</text>
</comment>
<dbReference type="EMBL" id="WMJY01000002">
    <property type="protein sequence ID" value="MTH28558.1"/>
    <property type="molecule type" value="Genomic_DNA"/>
</dbReference>
<dbReference type="AlphaFoldDB" id="A0A7K1GI85"/>
<dbReference type="PANTHER" id="PTHR14289">
    <property type="entry name" value="F-BOX ONLY PROTEIN 3"/>
    <property type="match status" value="1"/>
</dbReference>
<dbReference type="Gene3D" id="2.60.40.1470">
    <property type="entry name" value="ApaG domain"/>
    <property type="match status" value="1"/>
</dbReference>
<proteinExistence type="predicted"/>
<dbReference type="InterPro" id="IPR007474">
    <property type="entry name" value="ApaG_domain"/>
</dbReference>
<keyword evidence="3" id="KW-1185">Reference proteome</keyword>